<keyword evidence="4" id="KW-1185">Reference proteome</keyword>
<protein>
    <submittedName>
        <fullName evidence="3">T9SS type A sorting domain-containing protein</fullName>
    </submittedName>
</protein>
<name>A0AAU6WPH0_9FLAO</name>
<evidence type="ECO:0000256" key="1">
    <source>
        <dbReference type="ARBA" id="ARBA00022729"/>
    </source>
</evidence>
<organism evidence="3 4">
    <name type="scientific">Chryseobacterium endophyticum</name>
    <dbReference type="NCBI Taxonomy" id="1854762"/>
    <lineage>
        <taxon>Bacteria</taxon>
        <taxon>Pseudomonadati</taxon>
        <taxon>Bacteroidota</taxon>
        <taxon>Flavobacteriia</taxon>
        <taxon>Flavobacteriales</taxon>
        <taxon>Weeksellaceae</taxon>
        <taxon>Chryseobacterium group</taxon>
        <taxon>Chryseobacterium</taxon>
    </lineage>
</organism>
<sequence length="231" mass="25611">MVTTAYSVINDYLGVRVRRSSSASYTIGYTFNDSSYRIGNYPNSGSRGSRSVTANQSASGTYNFINYQYPGVWTAALNSNYIGRPVNVLFDAAASANRMIAFHDNNDPYFGMSCRCVKIKYDAAGNEEGVIPKLQITALPATAPAALLRPADVQEIKKDKVSFFPNPVKNELHIQTTDRKDGYYYQVYNMSGQLVKSGKFENNKTDLSNLATGAYLLRINDSNEIVKIIKE</sequence>
<reference evidence="3 4" key="1">
    <citation type="submission" date="2024-04" db="EMBL/GenBank/DDBJ databases">
        <title>Genome sequencing and assembly of rice foliar adapted Chryseobacterium endophyticum OsEnb-ALM-A6.</title>
        <authorList>
            <person name="Kumar S."/>
            <person name="Javed M."/>
            <person name="Chouhan V."/>
            <person name="Charishma K."/>
            <person name="Patel A."/>
            <person name="Kumar M."/>
            <person name="Sahu K.P."/>
            <person name="Kumar A."/>
        </authorList>
    </citation>
    <scope>NUCLEOTIDE SEQUENCE [LARGE SCALE GENOMIC DNA]</scope>
    <source>
        <strain evidence="3 4">OsEnb-ALM-A6</strain>
    </source>
</reference>
<dbReference type="Pfam" id="PF18962">
    <property type="entry name" value="Por_Secre_tail"/>
    <property type="match status" value="1"/>
</dbReference>
<dbReference type="RefSeq" id="WP_345766672.1">
    <property type="nucleotide sequence ID" value="NZ_CP154834.1"/>
</dbReference>
<dbReference type="AlphaFoldDB" id="A0AAU6WPH0"/>
<evidence type="ECO:0000313" key="4">
    <source>
        <dbReference type="Proteomes" id="UP001463665"/>
    </source>
</evidence>
<gene>
    <name evidence="3" type="ORF">AAFP95_00635</name>
</gene>
<dbReference type="Proteomes" id="UP001463665">
    <property type="component" value="Chromosome"/>
</dbReference>
<keyword evidence="1" id="KW-0732">Signal</keyword>
<feature type="domain" description="Secretion system C-terminal sorting" evidence="2">
    <location>
        <begin position="164"/>
        <end position="227"/>
    </location>
</feature>
<evidence type="ECO:0000313" key="3">
    <source>
        <dbReference type="EMBL" id="XAO74625.1"/>
    </source>
</evidence>
<proteinExistence type="predicted"/>
<evidence type="ECO:0000259" key="2">
    <source>
        <dbReference type="Pfam" id="PF18962"/>
    </source>
</evidence>
<dbReference type="InterPro" id="IPR026444">
    <property type="entry name" value="Secre_tail"/>
</dbReference>
<dbReference type="EMBL" id="CP154834">
    <property type="protein sequence ID" value="XAO74625.1"/>
    <property type="molecule type" value="Genomic_DNA"/>
</dbReference>
<dbReference type="NCBIfam" id="TIGR04183">
    <property type="entry name" value="Por_Secre_tail"/>
    <property type="match status" value="1"/>
</dbReference>
<accession>A0AAU6WPH0</accession>